<dbReference type="OrthoDB" id="9816028at2"/>
<dbReference type="InterPro" id="IPR012337">
    <property type="entry name" value="RNaseH-like_sf"/>
</dbReference>
<reference evidence="2 3" key="1">
    <citation type="submission" date="2018-01" db="EMBL/GenBank/DDBJ databases">
        <title>The draft genome sequence of Halioglobus lutimaris HF004.</title>
        <authorList>
            <person name="Du Z.-J."/>
            <person name="Shi M.-J."/>
        </authorList>
    </citation>
    <scope>NUCLEOTIDE SEQUENCE [LARGE SCALE GENOMIC DNA]</scope>
    <source>
        <strain evidence="2 3">HF004</strain>
    </source>
</reference>
<evidence type="ECO:0000313" key="2">
    <source>
        <dbReference type="EMBL" id="PLW70046.1"/>
    </source>
</evidence>
<evidence type="ECO:0000313" key="3">
    <source>
        <dbReference type="Proteomes" id="UP000235005"/>
    </source>
</evidence>
<dbReference type="PANTHER" id="PTHR47515:SF1">
    <property type="entry name" value="BLR2054 PROTEIN"/>
    <property type="match status" value="1"/>
</dbReference>
<feature type="domain" description="Integrase catalytic" evidence="1">
    <location>
        <begin position="175"/>
        <end position="337"/>
    </location>
</feature>
<dbReference type="GO" id="GO:0015074">
    <property type="term" value="P:DNA integration"/>
    <property type="evidence" value="ECO:0007669"/>
    <property type="project" value="InterPro"/>
</dbReference>
<dbReference type="InterPro" id="IPR036397">
    <property type="entry name" value="RNaseH_sf"/>
</dbReference>
<evidence type="ECO:0000259" key="1">
    <source>
        <dbReference type="PROSITE" id="PS50994"/>
    </source>
</evidence>
<proteinExistence type="predicted"/>
<dbReference type="Pfam" id="PF13683">
    <property type="entry name" value="rve_3"/>
    <property type="match status" value="1"/>
</dbReference>
<organism evidence="2 3">
    <name type="scientific">Pseudohalioglobus lutimaris</name>
    <dbReference type="NCBI Taxonomy" id="1737061"/>
    <lineage>
        <taxon>Bacteria</taxon>
        <taxon>Pseudomonadati</taxon>
        <taxon>Pseudomonadota</taxon>
        <taxon>Gammaproteobacteria</taxon>
        <taxon>Cellvibrionales</taxon>
        <taxon>Halieaceae</taxon>
        <taxon>Pseudohalioglobus</taxon>
    </lineage>
</organism>
<dbReference type="SUPFAM" id="SSF53098">
    <property type="entry name" value="Ribonuclease H-like"/>
    <property type="match status" value="1"/>
</dbReference>
<dbReference type="EMBL" id="PKUS01000003">
    <property type="protein sequence ID" value="PLW70046.1"/>
    <property type="molecule type" value="Genomic_DNA"/>
</dbReference>
<protein>
    <recommendedName>
        <fullName evidence="1">Integrase catalytic domain-containing protein</fullName>
    </recommendedName>
</protein>
<name>A0A2N5X6C8_9GAMM</name>
<dbReference type="Proteomes" id="UP000235005">
    <property type="component" value="Unassembled WGS sequence"/>
</dbReference>
<dbReference type="GO" id="GO:0003676">
    <property type="term" value="F:nucleic acid binding"/>
    <property type="evidence" value="ECO:0007669"/>
    <property type="project" value="InterPro"/>
</dbReference>
<gene>
    <name evidence="2" type="ORF">C0039_04950</name>
</gene>
<dbReference type="AlphaFoldDB" id="A0A2N5X6C8"/>
<accession>A0A2N5X6C8</accession>
<comment type="caution">
    <text evidence="2">The sequence shown here is derived from an EMBL/GenBank/DDBJ whole genome shotgun (WGS) entry which is preliminary data.</text>
</comment>
<dbReference type="Gene3D" id="3.30.420.10">
    <property type="entry name" value="Ribonuclease H-like superfamily/Ribonuclease H"/>
    <property type="match status" value="1"/>
</dbReference>
<keyword evidence="3" id="KW-1185">Reference proteome</keyword>
<sequence length="359" mass="40908">MNGALLLLFHLLTALAKLIRPGGYRELLAENLLLKQQLIIHSRSRQRSPNLSTQERTLLGFLSLFLKPRRIARAAIILQPSTLLRFHTALVKRKYRQLYSPGGGRKPGPAGPSQTVINAIVEMKQRNPRYGCPRIAQQINLAFGLSLDKDSVRRVLAAHYKPYPGSGGPSWLTTLGHTKDSLWSIDLFRAESITLRSHWIMVVMDQYTRRIIGFSVHACAADGPAVCRMFNEATCGQDWPSRVSTDNDPLFQYRQWKANLRVLEIEEIKSVPYTPTSHPFVERLIGSVRRELLDQTLFWTETDLENKLRAYMQYYNKYRCHSSRGGTTPVESADVKAADIAHYHWEKHCRGLFQLPTAA</sequence>
<dbReference type="PANTHER" id="PTHR47515">
    <property type="entry name" value="LOW CALCIUM RESPONSE LOCUS PROTEIN T"/>
    <property type="match status" value="1"/>
</dbReference>
<dbReference type="PROSITE" id="PS50994">
    <property type="entry name" value="INTEGRASE"/>
    <property type="match status" value="1"/>
</dbReference>
<dbReference type="InterPro" id="IPR001584">
    <property type="entry name" value="Integrase_cat-core"/>
</dbReference>